<evidence type="ECO:0000313" key="3">
    <source>
        <dbReference type="Proteomes" id="UP000051084"/>
    </source>
</evidence>
<keyword evidence="1" id="KW-0812">Transmembrane</keyword>
<organism evidence="2 3">
    <name type="scientific">Limosilactobacillus equigenerosi DSM 18793 = JCM 14505</name>
    <dbReference type="NCBI Taxonomy" id="1423742"/>
    <lineage>
        <taxon>Bacteria</taxon>
        <taxon>Bacillati</taxon>
        <taxon>Bacillota</taxon>
        <taxon>Bacilli</taxon>
        <taxon>Lactobacillales</taxon>
        <taxon>Lactobacillaceae</taxon>
        <taxon>Limosilactobacillus</taxon>
    </lineage>
</organism>
<comment type="caution">
    <text evidence="2">The sequence shown here is derived from an EMBL/GenBank/DDBJ whole genome shotgun (WGS) entry which is preliminary data.</text>
</comment>
<feature type="transmembrane region" description="Helical" evidence="1">
    <location>
        <begin position="31"/>
        <end position="50"/>
    </location>
</feature>
<dbReference type="STRING" id="417373.GCA_001570685_00037"/>
<evidence type="ECO:0000313" key="2">
    <source>
        <dbReference type="EMBL" id="KRL96462.1"/>
    </source>
</evidence>
<protein>
    <submittedName>
        <fullName evidence="2">Uncharacterized protein</fullName>
    </submittedName>
</protein>
<keyword evidence="3" id="KW-1185">Reference proteome</keyword>
<sequence>MQNPFGQNSWQNLPVPPQYAVVKNDANEIRIAKVGISWTSLIFGCFPALFRGDWYHFLFFLFLQADYELFALIFHFPTWAIIPFASLVFTFGYNYLYFRRLFSRGFVPADERSKQLLTKARYWRS</sequence>
<feature type="transmembrane region" description="Helical" evidence="1">
    <location>
        <begin position="70"/>
        <end position="96"/>
    </location>
</feature>
<dbReference type="EMBL" id="AZGC01000005">
    <property type="protein sequence ID" value="KRL96462.1"/>
    <property type="molecule type" value="Genomic_DNA"/>
</dbReference>
<dbReference type="OrthoDB" id="5233at2"/>
<evidence type="ECO:0000256" key="1">
    <source>
        <dbReference type="SAM" id="Phobius"/>
    </source>
</evidence>
<name>A0A0R1UTU0_9LACO</name>
<proteinExistence type="predicted"/>
<gene>
    <name evidence="2" type="ORF">FC21_GL001210</name>
</gene>
<dbReference type="PATRIC" id="fig|1423742.4.peg.1255"/>
<dbReference type="Proteomes" id="UP000051084">
    <property type="component" value="Unassembled WGS sequence"/>
</dbReference>
<reference evidence="2 3" key="1">
    <citation type="journal article" date="2015" name="Genome Announc.">
        <title>Expanding the biotechnology potential of lactobacilli through comparative genomics of 213 strains and associated genera.</title>
        <authorList>
            <person name="Sun Z."/>
            <person name="Harris H.M."/>
            <person name="McCann A."/>
            <person name="Guo C."/>
            <person name="Argimon S."/>
            <person name="Zhang W."/>
            <person name="Yang X."/>
            <person name="Jeffery I.B."/>
            <person name="Cooney J.C."/>
            <person name="Kagawa T.F."/>
            <person name="Liu W."/>
            <person name="Song Y."/>
            <person name="Salvetti E."/>
            <person name="Wrobel A."/>
            <person name="Rasinkangas P."/>
            <person name="Parkhill J."/>
            <person name="Rea M.C."/>
            <person name="O'Sullivan O."/>
            <person name="Ritari J."/>
            <person name="Douillard F.P."/>
            <person name="Paul Ross R."/>
            <person name="Yang R."/>
            <person name="Briner A.E."/>
            <person name="Felis G.E."/>
            <person name="de Vos W.M."/>
            <person name="Barrangou R."/>
            <person name="Klaenhammer T.R."/>
            <person name="Caufield P.W."/>
            <person name="Cui Y."/>
            <person name="Zhang H."/>
            <person name="O'Toole P.W."/>
        </authorList>
    </citation>
    <scope>NUCLEOTIDE SEQUENCE [LARGE SCALE GENOMIC DNA]</scope>
    <source>
        <strain evidence="2 3">DSM 18793</strain>
    </source>
</reference>
<dbReference type="RefSeq" id="WP_054652372.1">
    <property type="nucleotide sequence ID" value="NZ_AZGC01000005.1"/>
</dbReference>
<keyword evidence="1" id="KW-1133">Transmembrane helix</keyword>
<accession>A0A0R1UTU0</accession>
<keyword evidence="1" id="KW-0472">Membrane</keyword>
<dbReference type="AlphaFoldDB" id="A0A0R1UTU0"/>